<keyword evidence="2" id="KW-1185">Reference proteome</keyword>
<name>A0A259U2I1_9BACT</name>
<dbReference type="Proteomes" id="UP000216446">
    <property type="component" value="Unassembled WGS sequence"/>
</dbReference>
<organism evidence="1 2">
    <name type="scientific">Rubricoccus marinus</name>
    <dbReference type="NCBI Taxonomy" id="716817"/>
    <lineage>
        <taxon>Bacteria</taxon>
        <taxon>Pseudomonadati</taxon>
        <taxon>Rhodothermota</taxon>
        <taxon>Rhodothermia</taxon>
        <taxon>Rhodothermales</taxon>
        <taxon>Rubricoccaceae</taxon>
        <taxon>Rubricoccus</taxon>
    </lineage>
</organism>
<gene>
    <name evidence="1" type="ORF">BSZ36_14100</name>
</gene>
<protein>
    <submittedName>
        <fullName evidence="1">Uncharacterized protein</fullName>
    </submittedName>
</protein>
<dbReference type="InParanoid" id="A0A259U2I1"/>
<evidence type="ECO:0000313" key="2">
    <source>
        <dbReference type="Proteomes" id="UP000216446"/>
    </source>
</evidence>
<dbReference type="EMBL" id="MQWB01000001">
    <property type="protein sequence ID" value="OZC04014.1"/>
    <property type="molecule type" value="Genomic_DNA"/>
</dbReference>
<sequence length="252" mass="28407">MKAQAYGHKSGQYDNSHTVYGGLSIRSLCQRCNNRLGVQVGTEFSEFAKRVRRSGKLVTAGSRAYVEAENVYPQRIARQFYLTFLSLCRPGRTESNDAIREFVRYGEEPLPSDAPRPSLYLNKSNTYRAASFASMFSANGKGWAWAGCEFAFPGLGVIMTLPEEEMRGRAPLSLIGETVDVREWAEYGFKERATVRLELPVFRVEHPHPLAFGKERQAERWQEEQGIVWMLGAEDESDELLKASGSVLWHAG</sequence>
<comment type="caution">
    <text evidence="1">The sequence shown here is derived from an EMBL/GenBank/DDBJ whole genome shotgun (WGS) entry which is preliminary data.</text>
</comment>
<dbReference type="AlphaFoldDB" id="A0A259U2I1"/>
<accession>A0A259U2I1</accession>
<evidence type="ECO:0000313" key="1">
    <source>
        <dbReference type="EMBL" id="OZC04014.1"/>
    </source>
</evidence>
<reference evidence="1 2" key="1">
    <citation type="submission" date="2016-11" db="EMBL/GenBank/DDBJ databases">
        <title>Study of marine rhodopsin-containing bacteria.</title>
        <authorList>
            <person name="Yoshizawa S."/>
            <person name="Kumagai Y."/>
            <person name="Kogure K."/>
        </authorList>
    </citation>
    <scope>NUCLEOTIDE SEQUENCE [LARGE SCALE GENOMIC DNA]</scope>
    <source>
        <strain evidence="1 2">SG-29</strain>
    </source>
</reference>
<proteinExistence type="predicted"/>